<dbReference type="EC" id="3.1.1.1" evidence="6"/>
<evidence type="ECO:0000313" key="8">
    <source>
        <dbReference type="EMBL" id="CAD6996040.1"/>
    </source>
</evidence>
<dbReference type="Pfam" id="PF00135">
    <property type="entry name" value="COesterase"/>
    <property type="match status" value="1"/>
</dbReference>
<evidence type="ECO:0000256" key="6">
    <source>
        <dbReference type="ARBA" id="ARBA00039155"/>
    </source>
</evidence>
<evidence type="ECO:0000256" key="4">
    <source>
        <dbReference type="ARBA" id="ARBA00023157"/>
    </source>
</evidence>
<dbReference type="EMBL" id="CAJHJT010000001">
    <property type="protein sequence ID" value="CAD6996040.1"/>
    <property type="molecule type" value="Genomic_DNA"/>
</dbReference>
<keyword evidence="3" id="KW-0378">Hydrolase</keyword>
<evidence type="ECO:0000313" key="9">
    <source>
        <dbReference type="Proteomes" id="UP000606786"/>
    </source>
</evidence>
<dbReference type="GO" id="GO:0106435">
    <property type="term" value="F:carboxylesterase activity"/>
    <property type="evidence" value="ECO:0007669"/>
    <property type="project" value="UniProtKB-EC"/>
</dbReference>
<keyword evidence="2" id="KW-0719">Serine esterase</keyword>
<comment type="similarity">
    <text evidence="1">Belongs to the type-B carboxylesterase/lipase family.</text>
</comment>
<dbReference type="OrthoDB" id="19653at2759"/>
<keyword evidence="5" id="KW-0325">Glycoprotein</keyword>
<dbReference type="InterPro" id="IPR029058">
    <property type="entry name" value="AB_hydrolase_fold"/>
</dbReference>
<comment type="caution">
    <text evidence="8">The sequence shown here is derived from an EMBL/GenBank/DDBJ whole genome shotgun (WGS) entry which is preliminary data.</text>
</comment>
<evidence type="ECO:0000256" key="5">
    <source>
        <dbReference type="ARBA" id="ARBA00023180"/>
    </source>
</evidence>
<evidence type="ECO:0000256" key="3">
    <source>
        <dbReference type="ARBA" id="ARBA00022801"/>
    </source>
</evidence>
<protein>
    <recommendedName>
        <fullName evidence="6">carboxylesterase</fullName>
        <ecNumber evidence="6">3.1.1.1</ecNumber>
    </recommendedName>
</protein>
<dbReference type="InterPro" id="IPR002018">
    <property type="entry name" value="CarbesteraseB"/>
</dbReference>
<reference evidence="8" key="1">
    <citation type="submission" date="2020-11" db="EMBL/GenBank/DDBJ databases">
        <authorList>
            <person name="Whitehead M."/>
        </authorList>
    </citation>
    <scope>NUCLEOTIDE SEQUENCE</scope>
    <source>
        <strain evidence="8">EGII</strain>
    </source>
</reference>
<name>A0A811UBV4_CERCA</name>
<keyword evidence="4" id="KW-1015">Disulfide bond</keyword>
<dbReference type="Proteomes" id="UP000606786">
    <property type="component" value="Unassembled WGS sequence"/>
</dbReference>
<keyword evidence="9" id="KW-1185">Reference proteome</keyword>
<dbReference type="Gene3D" id="3.40.50.1820">
    <property type="entry name" value="alpha/beta hydrolase"/>
    <property type="match status" value="1"/>
</dbReference>
<accession>A0A811UBV4</accession>
<evidence type="ECO:0000256" key="2">
    <source>
        <dbReference type="ARBA" id="ARBA00022487"/>
    </source>
</evidence>
<proteinExistence type="inferred from homology"/>
<dbReference type="PANTHER" id="PTHR43142">
    <property type="entry name" value="CARBOXYLIC ESTER HYDROLASE"/>
    <property type="match status" value="1"/>
</dbReference>
<feature type="domain" description="Carboxylesterase type B" evidence="7">
    <location>
        <begin position="2"/>
        <end position="312"/>
    </location>
</feature>
<dbReference type="PANTHER" id="PTHR43142:SF1">
    <property type="entry name" value="CARBOXYLIC ESTER HYDROLASE"/>
    <property type="match status" value="1"/>
</dbReference>
<dbReference type="AlphaFoldDB" id="A0A811UBV4"/>
<gene>
    <name evidence="8" type="ORF">CCAP1982_LOCUS4746</name>
</gene>
<dbReference type="SUPFAM" id="SSF53474">
    <property type="entry name" value="alpha/beta-Hydrolases"/>
    <property type="match status" value="1"/>
</dbReference>
<evidence type="ECO:0000256" key="1">
    <source>
        <dbReference type="ARBA" id="ARBA00005964"/>
    </source>
</evidence>
<evidence type="ECO:0000259" key="7">
    <source>
        <dbReference type="Pfam" id="PF00135"/>
    </source>
</evidence>
<sequence length="368" mass="42277">MSAGAASTHILMLSEQSRDLFKRAIAMSGSALNYWANMPQTSMAYRLAKFNGYTGDNIDANVLKFLNKLDPVKLVVHSLLTKEEQRKLYLFAFGPIVEPYIDESCVIPERPFKMLRRAWSNKISMIIGGASFEGLLMYPVLKKNPDIMKLLYSEPSLIVPEDVYNANTSKENQRMGEQLLKLHFGDKKPNDHSLFKYLDLLGYKIIWHDLHRTLLARLSFALAPTFLYRFDFDSPDFNLNRKRYCGDDKVRGVSHGDELSYLFHSRDTRKAVPNSSEYKMIKRFTSMWTSYATTGDPDCHASDPITWDAVTKYFNFQGVNMGPHLEFKTLPGKEILEEWAKLYKNPEQLCGANKEEDYNWGEPLASTI</sequence>
<organism evidence="8 9">
    <name type="scientific">Ceratitis capitata</name>
    <name type="common">Mediterranean fruit fly</name>
    <name type="synonym">Tephritis capitata</name>
    <dbReference type="NCBI Taxonomy" id="7213"/>
    <lineage>
        <taxon>Eukaryota</taxon>
        <taxon>Metazoa</taxon>
        <taxon>Ecdysozoa</taxon>
        <taxon>Arthropoda</taxon>
        <taxon>Hexapoda</taxon>
        <taxon>Insecta</taxon>
        <taxon>Pterygota</taxon>
        <taxon>Neoptera</taxon>
        <taxon>Endopterygota</taxon>
        <taxon>Diptera</taxon>
        <taxon>Brachycera</taxon>
        <taxon>Muscomorpha</taxon>
        <taxon>Tephritoidea</taxon>
        <taxon>Tephritidae</taxon>
        <taxon>Ceratitis</taxon>
        <taxon>Ceratitis</taxon>
    </lineage>
</organism>